<dbReference type="GO" id="GO:0006352">
    <property type="term" value="P:DNA-templated transcription initiation"/>
    <property type="evidence" value="ECO:0007669"/>
    <property type="project" value="InterPro"/>
</dbReference>
<keyword evidence="1" id="KW-0805">Transcription regulation</keyword>
<dbReference type="InterPro" id="IPR013325">
    <property type="entry name" value="RNA_pol_sigma_r2"/>
</dbReference>
<evidence type="ECO:0000256" key="2">
    <source>
        <dbReference type="ARBA" id="ARBA00023082"/>
    </source>
</evidence>
<dbReference type="EMBL" id="UINC01001196">
    <property type="protein sequence ID" value="SUZ73996.1"/>
    <property type="molecule type" value="Genomic_DNA"/>
</dbReference>
<dbReference type="GO" id="GO:0016987">
    <property type="term" value="F:sigma factor activity"/>
    <property type="evidence" value="ECO:0007669"/>
    <property type="project" value="UniProtKB-KW"/>
</dbReference>
<dbReference type="Pfam" id="PF04539">
    <property type="entry name" value="Sigma70_r3"/>
    <property type="match status" value="1"/>
</dbReference>
<evidence type="ECO:0000313" key="8">
    <source>
        <dbReference type="EMBL" id="SUZ73996.1"/>
    </source>
</evidence>
<dbReference type="NCBIfam" id="TIGR02479">
    <property type="entry name" value="FliA_WhiG"/>
    <property type="match status" value="1"/>
</dbReference>
<keyword evidence="3" id="KW-0238">DNA-binding</keyword>
<name>A0A381Q3S2_9ZZZZ</name>
<dbReference type="InterPro" id="IPR012845">
    <property type="entry name" value="RNA_pol_sigma_FliA_WhiG"/>
</dbReference>
<gene>
    <name evidence="8" type="ORF">METZ01_LOCUS26850</name>
</gene>
<dbReference type="Pfam" id="PF04545">
    <property type="entry name" value="Sigma70_r4"/>
    <property type="match status" value="1"/>
</dbReference>
<dbReference type="Gene3D" id="1.10.1740.10">
    <property type="match status" value="1"/>
</dbReference>
<keyword evidence="4" id="KW-0804">Transcription</keyword>
<dbReference type="InterPro" id="IPR007624">
    <property type="entry name" value="RNA_pol_sigma70_r3"/>
</dbReference>
<reference evidence="8" key="1">
    <citation type="submission" date="2018-05" db="EMBL/GenBank/DDBJ databases">
        <authorList>
            <person name="Lanie J.A."/>
            <person name="Ng W.-L."/>
            <person name="Kazmierczak K.M."/>
            <person name="Andrzejewski T.M."/>
            <person name="Davidsen T.M."/>
            <person name="Wayne K.J."/>
            <person name="Tettelin H."/>
            <person name="Glass J.I."/>
            <person name="Rusch D."/>
            <person name="Podicherti R."/>
            <person name="Tsui H.-C.T."/>
            <person name="Winkler M.E."/>
        </authorList>
    </citation>
    <scope>NUCLEOTIDE SEQUENCE</scope>
</reference>
<dbReference type="GO" id="GO:0003677">
    <property type="term" value="F:DNA binding"/>
    <property type="evidence" value="ECO:0007669"/>
    <property type="project" value="UniProtKB-KW"/>
</dbReference>
<dbReference type="PIRSF" id="PIRSF000770">
    <property type="entry name" value="RNA_pol_sigma-SigE/K"/>
    <property type="match status" value="1"/>
</dbReference>
<dbReference type="NCBIfam" id="TIGR02937">
    <property type="entry name" value="sigma70-ECF"/>
    <property type="match status" value="1"/>
</dbReference>
<dbReference type="PANTHER" id="PTHR30385:SF7">
    <property type="entry name" value="RNA POLYMERASE SIGMA FACTOR FLIA"/>
    <property type="match status" value="1"/>
</dbReference>
<dbReference type="Pfam" id="PF04542">
    <property type="entry name" value="Sigma70_r2"/>
    <property type="match status" value="1"/>
</dbReference>
<dbReference type="CDD" id="cd06171">
    <property type="entry name" value="Sigma70_r4"/>
    <property type="match status" value="1"/>
</dbReference>
<dbReference type="PANTHER" id="PTHR30385">
    <property type="entry name" value="SIGMA FACTOR F FLAGELLAR"/>
    <property type="match status" value="1"/>
</dbReference>
<organism evidence="8">
    <name type="scientific">marine metagenome</name>
    <dbReference type="NCBI Taxonomy" id="408172"/>
    <lineage>
        <taxon>unclassified sequences</taxon>
        <taxon>metagenomes</taxon>
        <taxon>ecological metagenomes</taxon>
    </lineage>
</organism>
<protein>
    <recommendedName>
        <fullName evidence="9">RNA polymerase sigma-70 domain-containing protein</fullName>
    </recommendedName>
</protein>
<dbReference type="InterPro" id="IPR007630">
    <property type="entry name" value="RNA_pol_sigma70_r4"/>
</dbReference>
<evidence type="ECO:0000256" key="1">
    <source>
        <dbReference type="ARBA" id="ARBA00023015"/>
    </source>
</evidence>
<feature type="domain" description="RNA polymerase sigma-70 region 3" evidence="5">
    <location>
        <begin position="105"/>
        <end position="147"/>
    </location>
</feature>
<proteinExistence type="predicted"/>
<feature type="domain" description="RNA polymerase sigma-70 region 2" evidence="6">
    <location>
        <begin position="22"/>
        <end position="91"/>
    </location>
</feature>
<accession>A0A381Q3S2</accession>
<dbReference type="GO" id="GO:0003899">
    <property type="term" value="F:DNA-directed RNA polymerase activity"/>
    <property type="evidence" value="ECO:0007669"/>
    <property type="project" value="InterPro"/>
</dbReference>
<dbReference type="Gene3D" id="1.20.140.160">
    <property type="match status" value="1"/>
</dbReference>
<dbReference type="InterPro" id="IPR014284">
    <property type="entry name" value="RNA_pol_sigma-70_dom"/>
</dbReference>
<evidence type="ECO:0008006" key="9">
    <source>
        <dbReference type="Google" id="ProtNLM"/>
    </source>
</evidence>
<dbReference type="InterPro" id="IPR013324">
    <property type="entry name" value="RNA_pol_sigma_r3/r4-like"/>
</dbReference>
<dbReference type="InterPro" id="IPR000943">
    <property type="entry name" value="RNA_pol_sigma70"/>
</dbReference>
<dbReference type="InterPro" id="IPR007627">
    <property type="entry name" value="RNA_pol_sigma70_r2"/>
</dbReference>
<feature type="domain" description="RNA polymerase sigma-70 region 4" evidence="7">
    <location>
        <begin position="193"/>
        <end position="241"/>
    </location>
</feature>
<dbReference type="SUPFAM" id="SSF88946">
    <property type="entry name" value="Sigma2 domain of RNA polymerase sigma factors"/>
    <property type="match status" value="1"/>
</dbReference>
<evidence type="ECO:0000259" key="7">
    <source>
        <dbReference type="Pfam" id="PF04545"/>
    </source>
</evidence>
<dbReference type="SUPFAM" id="SSF88659">
    <property type="entry name" value="Sigma3 and sigma4 domains of RNA polymerase sigma factors"/>
    <property type="match status" value="2"/>
</dbReference>
<evidence type="ECO:0000256" key="4">
    <source>
        <dbReference type="ARBA" id="ARBA00023163"/>
    </source>
</evidence>
<keyword evidence="2" id="KW-0731">Sigma factor</keyword>
<evidence type="ECO:0000259" key="5">
    <source>
        <dbReference type="Pfam" id="PF04539"/>
    </source>
</evidence>
<sequence>MPTTKNPYNEKTQQSREDLLIKHAPLVKRVVTRMAARFPPGVDHEELYQVGMIGLLDAVDKFDPTRDVKFKTYAEFRIKGAILDELRSMDWVPRSVRAATNEWGKAWRSQTFEYGREPSDQEMADHLEMNLEEYHEFILKASPTPLISIEEFNVHSNQEDSVSLLEILAKPGEKDPFVLLSMQQMKSKLADAVAELEEREQLVLSLYYQEEMNLKEIGEILGVIESRVSQIRTKTILKLRAKLRLMTRDGMED</sequence>
<evidence type="ECO:0000259" key="6">
    <source>
        <dbReference type="Pfam" id="PF04542"/>
    </source>
</evidence>
<dbReference type="AlphaFoldDB" id="A0A381Q3S2"/>
<dbReference type="PRINTS" id="PR00046">
    <property type="entry name" value="SIGMA70FCT"/>
</dbReference>
<dbReference type="NCBIfam" id="NF005413">
    <property type="entry name" value="PRK06986.1"/>
    <property type="match status" value="1"/>
</dbReference>
<evidence type="ECO:0000256" key="3">
    <source>
        <dbReference type="ARBA" id="ARBA00023125"/>
    </source>
</evidence>